<keyword evidence="5" id="KW-1185">Reference proteome</keyword>
<feature type="domain" description="Prepilin type IV endopeptidase peptidase" evidence="3">
    <location>
        <begin position="14"/>
        <end position="126"/>
    </location>
</feature>
<protein>
    <submittedName>
        <fullName evidence="4">Prepilin peptidase CpaA</fullName>
        <ecNumber evidence="4">3.4.23.43</ecNumber>
    </submittedName>
</protein>
<dbReference type="InterPro" id="IPR050882">
    <property type="entry name" value="Prepilin_peptidase/N-MTase"/>
</dbReference>
<dbReference type="PANTHER" id="PTHR30487">
    <property type="entry name" value="TYPE 4 PREPILIN-LIKE PROTEINS LEADER PEPTIDE-PROCESSING ENZYME"/>
    <property type="match status" value="1"/>
</dbReference>
<dbReference type="Gene3D" id="1.20.120.1220">
    <property type="match status" value="1"/>
</dbReference>
<dbReference type="GO" id="GO:0006465">
    <property type="term" value="P:signal peptide processing"/>
    <property type="evidence" value="ECO:0007669"/>
    <property type="project" value="TreeGrafter"/>
</dbReference>
<evidence type="ECO:0000256" key="2">
    <source>
        <dbReference type="SAM" id="Phobius"/>
    </source>
</evidence>
<organism evidence="4 5">
    <name type="scientific">Pseudoduganella violacea</name>
    <dbReference type="NCBI Taxonomy" id="1715466"/>
    <lineage>
        <taxon>Bacteria</taxon>
        <taxon>Pseudomonadati</taxon>
        <taxon>Pseudomonadota</taxon>
        <taxon>Betaproteobacteria</taxon>
        <taxon>Burkholderiales</taxon>
        <taxon>Oxalobacteraceae</taxon>
        <taxon>Telluria group</taxon>
        <taxon>Pseudoduganella</taxon>
    </lineage>
</organism>
<dbReference type="EMBL" id="JACHXD010000015">
    <property type="protein sequence ID" value="MBB3121366.1"/>
    <property type="molecule type" value="Genomic_DNA"/>
</dbReference>
<dbReference type="AlphaFoldDB" id="A0A7W5BDW0"/>
<comment type="caution">
    <text evidence="4">The sequence shown here is derived from an EMBL/GenBank/DDBJ whole genome shotgun (WGS) entry which is preliminary data.</text>
</comment>
<keyword evidence="2" id="KW-0472">Membrane</keyword>
<proteinExistence type="inferred from homology"/>
<evidence type="ECO:0000259" key="3">
    <source>
        <dbReference type="Pfam" id="PF01478"/>
    </source>
</evidence>
<feature type="transmembrane region" description="Helical" evidence="2">
    <location>
        <begin position="70"/>
        <end position="90"/>
    </location>
</feature>
<dbReference type="PANTHER" id="PTHR30487:SF0">
    <property type="entry name" value="PREPILIN LEADER PEPTIDASE_N-METHYLTRANSFERASE-RELATED"/>
    <property type="match status" value="1"/>
</dbReference>
<dbReference type="EC" id="3.4.23.43" evidence="4"/>
<sequence length="197" mass="19939">MKALTLPALLPALVLGGLLAGAVWHDVRARRIPNQLVLWGALAGLALQATLTPGAGLYAEPFGALGLLSAAYGLGLGLLLLLPMYALGAMGAGDVKLMAMVGAFLGPEEIVGAALFSMMAGGVLSIVAALWQGSLRKVLGNTRVLLLNSALRAMGGDGARIEAPAAPSGKLAYAIAIASGTVLYLVLVRTSGWSVLL</sequence>
<feature type="transmembrane region" description="Helical" evidence="2">
    <location>
        <begin position="171"/>
        <end position="188"/>
    </location>
</feature>
<reference evidence="4 5" key="1">
    <citation type="submission" date="2020-08" db="EMBL/GenBank/DDBJ databases">
        <title>Genomic Encyclopedia of Type Strains, Phase III (KMG-III): the genomes of soil and plant-associated and newly described type strains.</title>
        <authorList>
            <person name="Whitman W."/>
        </authorList>
    </citation>
    <scope>NUCLEOTIDE SEQUENCE [LARGE SCALE GENOMIC DNA]</scope>
    <source>
        <strain evidence="4 5">CECT 8897</strain>
    </source>
</reference>
<name>A0A7W5BDW0_9BURK</name>
<dbReference type="Pfam" id="PF01478">
    <property type="entry name" value="Peptidase_A24"/>
    <property type="match status" value="1"/>
</dbReference>
<evidence type="ECO:0000313" key="5">
    <source>
        <dbReference type="Proteomes" id="UP000541535"/>
    </source>
</evidence>
<evidence type="ECO:0000313" key="4">
    <source>
        <dbReference type="EMBL" id="MBB3121366.1"/>
    </source>
</evidence>
<dbReference type="RefSeq" id="WP_183443081.1">
    <property type="nucleotide sequence ID" value="NZ_JACHXD010000015.1"/>
</dbReference>
<dbReference type="GO" id="GO:0004190">
    <property type="term" value="F:aspartic-type endopeptidase activity"/>
    <property type="evidence" value="ECO:0007669"/>
    <property type="project" value="UniProtKB-EC"/>
</dbReference>
<dbReference type="Proteomes" id="UP000541535">
    <property type="component" value="Unassembled WGS sequence"/>
</dbReference>
<dbReference type="InterPro" id="IPR000045">
    <property type="entry name" value="Prepilin_IV_endopep_pep"/>
</dbReference>
<keyword evidence="4" id="KW-0378">Hydrolase</keyword>
<gene>
    <name evidence="4" type="ORF">FHS03_004444</name>
</gene>
<feature type="transmembrane region" description="Helical" evidence="2">
    <location>
        <begin position="36"/>
        <end position="58"/>
    </location>
</feature>
<keyword evidence="2" id="KW-1133">Transmembrane helix</keyword>
<accession>A0A7W5BDW0</accession>
<evidence type="ECO:0000256" key="1">
    <source>
        <dbReference type="ARBA" id="ARBA00005801"/>
    </source>
</evidence>
<comment type="similarity">
    <text evidence="1">Belongs to the peptidase A24 family.</text>
</comment>
<keyword evidence="2" id="KW-0812">Transmembrane</keyword>
<feature type="transmembrane region" description="Helical" evidence="2">
    <location>
        <begin position="110"/>
        <end position="131"/>
    </location>
</feature>
<dbReference type="GO" id="GO:0005886">
    <property type="term" value="C:plasma membrane"/>
    <property type="evidence" value="ECO:0007669"/>
    <property type="project" value="TreeGrafter"/>
</dbReference>